<gene>
    <name evidence="1" type="primary">orf113B</name>
</gene>
<organism evidence="1">
    <name type="scientific">Morchella brunnea</name>
    <dbReference type="NCBI Taxonomy" id="1174671"/>
    <lineage>
        <taxon>Eukaryota</taxon>
        <taxon>Fungi</taxon>
        <taxon>Dikarya</taxon>
        <taxon>Ascomycota</taxon>
        <taxon>Pezizomycotina</taxon>
        <taxon>Pezizomycetes</taxon>
        <taxon>Pezizales</taxon>
        <taxon>Morchellaceae</taxon>
        <taxon>Morchella</taxon>
    </lineage>
</organism>
<name>A0A8K1I839_9PEZI</name>
<dbReference type="EMBL" id="MW538937">
    <property type="protein sequence ID" value="UBU98424.1"/>
    <property type="molecule type" value="Genomic_DNA"/>
</dbReference>
<dbReference type="AlphaFoldDB" id="A0A8K1I839"/>
<geneLocation type="mitochondrion" evidence="1"/>
<keyword evidence="1" id="KW-0496">Mitochondrion</keyword>
<dbReference type="RefSeq" id="YP_010218591.1">
    <property type="nucleotide sequence ID" value="NC_058917.1"/>
</dbReference>
<proteinExistence type="predicted"/>
<reference evidence="1" key="1">
    <citation type="submission" date="2021-01" db="EMBL/GenBank/DDBJ databases">
        <authorList>
            <person name="Sun H.-H."/>
            <person name="Zhang S."/>
            <person name="Zhang Y.-J."/>
        </authorList>
    </citation>
    <scope>NUCLEOTIDE SEQUENCE</scope>
    <source>
        <strain evidence="1">CMM1</strain>
    </source>
</reference>
<dbReference type="GeneID" id="68665290"/>
<dbReference type="Gene3D" id="3.10.28.10">
    <property type="entry name" value="Homing endonucleases"/>
    <property type="match status" value="1"/>
</dbReference>
<accession>A0A8K1I839</accession>
<evidence type="ECO:0000313" key="1">
    <source>
        <dbReference type="EMBL" id="UBU98424.1"/>
    </source>
</evidence>
<sequence length="113" mass="12677">MWREAFSFISDNYKELDTSFLTGLIDGEGSFKFSIVKCTAPSKVSKQVAYGPYGEWIRGGGEISIRPLLSNYYTCSSCVRRGGRFGLYISPDDAVVIPAYLVYLLYSVPSYLR</sequence>
<dbReference type="InterPro" id="IPR027434">
    <property type="entry name" value="Homing_endonucl"/>
</dbReference>
<protein>
    <submittedName>
        <fullName evidence="1">Uncharacterized protein</fullName>
    </submittedName>
</protein>